<dbReference type="PANTHER" id="PTHR31142:SF46">
    <property type="entry name" value="TOBAMOVIRUS MULTIPLICATION PROTEIN 3"/>
    <property type="match status" value="1"/>
</dbReference>
<feature type="transmembrane region" description="Helical" evidence="7">
    <location>
        <begin position="44"/>
        <end position="64"/>
    </location>
</feature>
<evidence type="ECO:0000256" key="2">
    <source>
        <dbReference type="ARBA" id="ARBA00006779"/>
    </source>
</evidence>
<keyword evidence="5 7" id="KW-1133">Transmembrane helix</keyword>
<comment type="caution">
    <text evidence="9">The sequence shown here is derived from an EMBL/GenBank/DDBJ whole genome shotgun (WGS) entry which is preliminary data.</text>
</comment>
<evidence type="ECO:0000313" key="9">
    <source>
        <dbReference type="EMBL" id="GJS76241.1"/>
    </source>
</evidence>
<organism evidence="9 10">
    <name type="scientific">Tanacetum coccineum</name>
    <dbReference type="NCBI Taxonomy" id="301880"/>
    <lineage>
        <taxon>Eukaryota</taxon>
        <taxon>Viridiplantae</taxon>
        <taxon>Streptophyta</taxon>
        <taxon>Embryophyta</taxon>
        <taxon>Tracheophyta</taxon>
        <taxon>Spermatophyta</taxon>
        <taxon>Magnoliopsida</taxon>
        <taxon>eudicotyledons</taxon>
        <taxon>Gunneridae</taxon>
        <taxon>Pentapetalae</taxon>
        <taxon>asterids</taxon>
        <taxon>campanulids</taxon>
        <taxon>Asterales</taxon>
        <taxon>Asteraceae</taxon>
        <taxon>Asteroideae</taxon>
        <taxon>Anthemideae</taxon>
        <taxon>Anthemidinae</taxon>
        <taxon>Tanacetum</taxon>
    </lineage>
</organism>
<reference evidence="9" key="2">
    <citation type="submission" date="2022-01" db="EMBL/GenBank/DDBJ databases">
        <authorList>
            <person name="Yamashiro T."/>
            <person name="Shiraishi A."/>
            <person name="Satake H."/>
            <person name="Nakayama K."/>
        </authorList>
    </citation>
    <scope>NUCLEOTIDE SEQUENCE</scope>
</reference>
<reference evidence="9" key="1">
    <citation type="journal article" date="2022" name="Int. J. Mol. Sci.">
        <title>Draft Genome of Tanacetum Coccineum: Genomic Comparison of Closely Related Tanacetum-Family Plants.</title>
        <authorList>
            <person name="Yamashiro T."/>
            <person name="Shiraishi A."/>
            <person name="Nakayama K."/>
            <person name="Satake H."/>
        </authorList>
    </citation>
    <scope>NUCLEOTIDE SEQUENCE</scope>
</reference>
<evidence type="ECO:0000256" key="7">
    <source>
        <dbReference type="SAM" id="Phobius"/>
    </source>
</evidence>
<sequence length="92" mass="10678">MYRAIAGSLFDSTSITSAMYTLNLEDASKWWHLLNDTPAWQDRIFLSLAVLYGLVSIIAMMPTIDPEFIKEVPEYGWTTQKVFHFLNSWLMQ</sequence>
<evidence type="ECO:0000313" key="10">
    <source>
        <dbReference type="Proteomes" id="UP001151760"/>
    </source>
</evidence>
<gene>
    <name evidence="9" type="ORF">Tco_0726122</name>
</gene>
<evidence type="ECO:0000256" key="1">
    <source>
        <dbReference type="ARBA" id="ARBA00004128"/>
    </source>
</evidence>
<proteinExistence type="inferred from homology"/>
<dbReference type="EMBL" id="BQNB010010361">
    <property type="protein sequence ID" value="GJS76241.1"/>
    <property type="molecule type" value="Genomic_DNA"/>
</dbReference>
<evidence type="ECO:0000256" key="3">
    <source>
        <dbReference type="ARBA" id="ARBA00022554"/>
    </source>
</evidence>
<comment type="similarity">
    <text evidence="2">Belongs to the plant tobamovirus multiplication TOM1 protein family.</text>
</comment>
<keyword evidence="10" id="KW-1185">Reference proteome</keyword>
<keyword evidence="6 7" id="KW-0472">Membrane</keyword>
<feature type="non-terminal residue" evidence="9">
    <location>
        <position position="92"/>
    </location>
</feature>
<keyword evidence="3" id="KW-0926">Vacuole</keyword>
<evidence type="ECO:0000256" key="6">
    <source>
        <dbReference type="ARBA" id="ARBA00023136"/>
    </source>
</evidence>
<feature type="domain" description="THH1/TOM1/TOM3" evidence="8">
    <location>
        <begin position="27"/>
        <end position="88"/>
    </location>
</feature>
<accession>A0ABQ4YFR3</accession>
<dbReference type="Pfam" id="PF06454">
    <property type="entry name" value="THH1_TOM1-3_dom"/>
    <property type="match status" value="1"/>
</dbReference>
<dbReference type="Proteomes" id="UP001151760">
    <property type="component" value="Unassembled WGS sequence"/>
</dbReference>
<comment type="subcellular location">
    <subcellularLocation>
        <location evidence="1">Vacuole membrane</location>
        <topology evidence="1">Multi-pass membrane protein</topology>
    </subcellularLocation>
</comment>
<evidence type="ECO:0000259" key="8">
    <source>
        <dbReference type="Pfam" id="PF06454"/>
    </source>
</evidence>
<keyword evidence="4 7" id="KW-0812">Transmembrane</keyword>
<name>A0ABQ4YFR3_9ASTR</name>
<protein>
    <submittedName>
        <fullName evidence="9">Tobamovirus multiplication protein 3</fullName>
    </submittedName>
</protein>
<evidence type="ECO:0000256" key="5">
    <source>
        <dbReference type="ARBA" id="ARBA00022989"/>
    </source>
</evidence>
<dbReference type="PANTHER" id="PTHR31142">
    <property type="entry name" value="TOBAMOVIRUS MULTIPLICATION PROTEIN 1-LIKE ISOFORM X1"/>
    <property type="match status" value="1"/>
</dbReference>
<evidence type="ECO:0000256" key="4">
    <source>
        <dbReference type="ARBA" id="ARBA00022692"/>
    </source>
</evidence>
<dbReference type="InterPro" id="IPR040226">
    <property type="entry name" value="THH1/TOM1/TOM3"/>
</dbReference>
<dbReference type="InterPro" id="IPR009457">
    <property type="entry name" value="THH1/TOM1/TOM3_dom"/>
</dbReference>